<evidence type="ECO:0000313" key="2">
    <source>
        <dbReference type="EMBL" id="CDZ24163.1"/>
    </source>
</evidence>
<dbReference type="Proteomes" id="UP000032431">
    <property type="component" value="Chromosome I"/>
</dbReference>
<gene>
    <name evidence="2" type="ORF">CCDG5_1046</name>
</gene>
<dbReference type="HOGENOM" id="CLU_1657772_0_0_9"/>
<evidence type="ECO:0008006" key="4">
    <source>
        <dbReference type="Google" id="ProtNLM"/>
    </source>
</evidence>
<keyword evidence="1" id="KW-0472">Membrane</keyword>
<dbReference type="STRING" id="29343.CCDG5_1046"/>
<dbReference type="EMBL" id="LM995447">
    <property type="protein sequence ID" value="CDZ24163.1"/>
    <property type="molecule type" value="Genomic_DNA"/>
</dbReference>
<evidence type="ECO:0000256" key="1">
    <source>
        <dbReference type="SAM" id="Phobius"/>
    </source>
</evidence>
<dbReference type="PATRIC" id="fig|29343.3.peg.1103"/>
<accession>A0A078KNW7</accession>
<dbReference type="AlphaFoldDB" id="A0A078KNW7"/>
<organism evidence="2 3">
    <name type="scientific">[Clostridium] cellulosi</name>
    <dbReference type="NCBI Taxonomy" id="29343"/>
    <lineage>
        <taxon>Bacteria</taxon>
        <taxon>Bacillati</taxon>
        <taxon>Bacillota</taxon>
        <taxon>Clostridia</taxon>
        <taxon>Eubacteriales</taxon>
        <taxon>Oscillospiraceae</taxon>
        <taxon>Oscillospiraceae incertae sedis</taxon>
    </lineage>
</organism>
<proteinExistence type="predicted"/>
<keyword evidence="1" id="KW-1133">Transmembrane helix</keyword>
<feature type="transmembrane region" description="Helical" evidence="1">
    <location>
        <begin position="6"/>
        <end position="24"/>
    </location>
</feature>
<reference evidence="3" key="1">
    <citation type="submission" date="2014-07" db="EMBL/GenBank/DDBJ databases">
        <authorList>
            <person name="Wibberg D."/>
        </authorList>
    </citation>
    <scope>NUCLEOTIDE SEQUENCE [LARGE SCALE GENOMIC DNA]</scope>
    <source>
        <strain evidence="3">DG5</strain>
    </source>
</reference>
<sequence length="159" mass="17504">MDALKSWGITICMAALAAGIAGIISPNGKMEKVFKFALSLFILCCLLIPLFNINNIKLENIQFKTTSFQINSELTKTMETEQKMMAEKNIAQLIFDCCKSCGVTPISIKVSLKKNSDNAYAVNSAEVSVNSSDMIKKEKLKETVMKRLGVDIKIKEGGK</sequence>
<evidence type="ECO:0000313" key="3">
    <source>
        <dbReference type="Proteomes" id="UP000032431"/>
    </source>
</evidence>
<keyword evidence="3" id="KW-1185">Reference proteome</keyword>
<dbReference type="KEGG" id="ccel:CCDG5_1046"/>
<keyword evidence="1" id="KW-0812">Transmembrane</keyword>
<name>A0A078KNW7_9FIRM</name>
<protein>
    <recommendedName>
        <fullName evidence="4">Stage III sporulation protein AF</fullName>
    </recommendedName>
</protein>
<feature type="transmembrane region" description="Helical" evidence="1">
    <location>
        <begin position="36"/>
        <end position="53"/>
    </location>
</feature>